<proteinExistence type="predicted"/>
<dbReference type="CDD" id="cd14939">
    <property type="entry name" value="7tmD_STE2"/>
    <property type="match status" value="1"/>
</dbReference>
<gene>
    <name evidence="3" type="ORF">B0T18DRAFT_286334</name>
</gene>
<keyword evidence="2" id="KW-0812">Transmembrane</keyword>
<dbReference type="PANTHER" id="PTHR28009:SF1">
    <property type="entry name" value="PHEROMONE ALPHA FACTOR RECEPTOR"/>
    <property type="match status" value="1"/>
</dbReference>
<dbReference type="PANTHER" id="PTHR28009">
    <property type="entry name" value="PHEROMONE ALPHA FACTOR RECEPTOR"/>
    <property type="match status" value="1"/>
</dbReference>
<feature type="transmembrane region" description="Helical" evidence="2">
    <location>
        <begin position="205"/>
        <end position="228"/>
    </location>
</feature>
<keyword evidence="4" id="KW-1185">Reference proteome</keyword>
<feature type="compositionally biased region" description="Polar residues" evidence="1">
    <location>
        <begin position="271"/>
        <end position="287"/>
    </location>
</feature>
<dbReference type="GO" id="GO:0000750">
    <property type="term" value="P:pheromone-dependent signal transduction involved in conjugation with cellular fusion"/>
    <property type="evidence" value="ECO:0007669"/>
    <property type="project" value="TreeGrafter"/>
</dbReference>
<feature type="non-terminal residue" evidence="3">
    <location>
        <position position="304"/>
    </location>
</feature>
<feature type="transmembrane region" description="Helical" evidence="2">
    <location>
        <begin position="122"/>
        <end position="143"/>
    </location>
</feature>
<organism evidence="3 4">
    <name type="scientific">Schizothecium vesticola</name>
    <dbReference type="NCBI Taxonomy" id="314040"/>
    <lineage>
        <taxon>Eukaryota</taxon>
        <taxon>Fungi</taxon>
        <taxon>Dikarya</taxon>
        <taxon>Ascomycota</taxon>
        <taxon>Pezizomycotina</taxon>
        <taxon>Sordariomycetes</taxon>
        <taxon>Sordariomycetidae</taxon>
        <taxon>Sordariales</taxon>
        <taxon>Schizotheciaceae</taxon>
        <taxon>Schizothecium</taxon>
    </lineage>
</organism>
<name>A0AA40F403_9PEZI</name>
<reference evidence="3" key="1">
    <citation type="submission" date="2023-06" db="EMBL/GenBank/DDBJ databases">
        <title>Genome-scale phylogeny and comparative genomics of the fungal order Sordariales.</title>
        <authorList>
            <consortium name="Lawrence Berkeley National Laboratory"/>
            <person name="Hensen N."/>
            <person name="Bonometti L."/>
            <person name="Westerberg I."/>
            <person name="Brannstrom I.O."/>
            <person name="Guillou S."/>
            <person name="Cros-Aarteil S."/>
            <person name="Calhoun S."/>
            <person name="Haridas S."/>
            <person name="Kuo A."/>
            <person name="Mondo S."/>
            <person name="Pangilinan J."/>
            <person name="Riley R."/>
            <person name="LaButti K."/>
            <person name="Andreopoulos B."/>
            <person name="Lipzen A."/>
            <person name="Chen C."/>
            <person name="Yanf M."/>
            <person name="Daum C."/>
            <person name="Ng V."/>
            <person name="Clum A."/>
            <person name="Steindorff A."/>
            <person name="Ohm R."/>
            <person name="Martin F."/>
            <person name="Silar P."/>
            <person name="Natvig D."/>
            <person name="Lalanne C."/>
            <person name="Gautier V."/>
            <person name="Ament-velasquez S.L."/>
            <person name="Kruys A."/>
            <person name="Hutchinson M.I."/>
            <person name="Powell A.J."/>
            <person name="Barry K."/>
            <person name="Miller A.N."/>
            <person name="Grigoriev I.V."/>
            <person name="Debuchy R."/>
            <person name="Gladieux P."/>
            <person name="Thoren M.H."/>
            <person name="Johannesson H."/>
        </authorList>
    </citation>
    <scope>NUCLEOTIDE SEQUENCE</scope>
    <source>
        <strain evidence="3">SMH3187-1</strain>
    </source>
</reference>
<dbReference type="PRINTS" id="PR00250">
    <property type="entry name" value="GPCRSTE2"/>
</dbReference>
<protein>
    <submittedName>
        <fullName evidence="3">GPCR fungal pheromone mating factor</fullName>
    </submittedName>
</protein>
<dbReference type="AlphaFoldDB" id="A0AA40F403"/>
<evidence type="ECO:0000313" key="4">
    <source>
        <dbReference type="Proteomes" id="UP001172155"/>
    </source>
</evidence>
<accession>A0AA40F403</accession>
<sequence>IDKIWVYATSSSINYGSQIGACFIMLIVLLVMTPKSRFKRTTTIVHTLALTINIVRMVLMAYYFTSSWFTMSVFLAGDLSSVDEIDYSNSAAANILSIPVVLLLETALFLQAWSMVQLWPRFWKISTTIFSLTLVLATVAFNMTTTVTQVQYTLRGESTIDILWIPKTYLALLAASITWFCFLFNSRLVTHMYTNRSILPSMQGLTAMDVLVITNGILMFVPVIFAGLEFGIFYNFESATLTQTSVVVVLPLGTLVAQRLANPGWFTAPSSNGSTTAAGSYNMSTTGTGPGRPHSNATKRRLLS</sequence>
<dbReference type="InterPro" id="IPR027458">
    <property type="entry name" value="STE2_TM1-TM2_sf"/>
</dbReference>
<evidence type="ECO:0000313" key="3">
    <source>
        <dbReference type="EMBL" id="KAK0750784.1"/>
    </source>
</evidence>
<evidence type="ECO:0000256" key="2">
    <source>
        <dbReference type="SAM" id="Phobius"/>
    </source>
</evidence>
<dbReference type="InterPro" id="IPR000366">
    <property type="entry name" value="GPCR_STE2"/>
</dbReference>
<keyword evidence="2" id="KW-0472">Membrane</keyword>
<dbReference type="EMBL" id="JAUKUD010000002">
    <property type="protein sequence ID" value="KAK0750784.1"/>
    <property type="molecule type" value="Genomic_DNA"/>
</dbReference>
<dbReference type="Gene3D" id="1.10.287.920">
    <property type="entry name" value="Pheromone alpha factor receptor"/>
    <property type="match status" value="1"/>
</dbReference>
<feature type="transmembrane region" description="Helical" evidence="2">
    <location>
        <begin position="12"/>
        <end position="32"/>
    </location>
</feature>
<evidence type="ECO:0000256" key="1">
    <source>
        <dbReference type="SAM" id="MobiDB-lite"/>
    </source>
</evidence>
<dbReference type="GO" id="GO:0004932">
    <property type="term" value="F:mating-type factor pheromone receptor activity"/>
    <property type="evidence" value="ECO:0007669"/>
    <property type="project" value="InterPro"/>
</dbReference>
<dbReference type="Pfam" id="PF02116">
    <property type="entry name" value="STE2"/>
    <property type="match status" value="1"/>
</dbReference>
<feature type="region of interest" description="Disordered" evidence="1">
    <location>
        <begin position="271"/>
        <end position="304"/>
    </location>
</feature>
<dbReference type="GO" id="GO:0038038">
    <property type="term" value="C:G protein-coupled receptor homodimeric complex"/>
    <property type="evidence" value="ECO:0007669"/>
    <property type="project" value="TreeGrafter"/>
</dbReference>
<dbReference type="Proteomes" id="UP001172155">
    <property type="component" value="Unassembled WGS sequence"/>
</dbReference>
<comment type="caution">
    <text evidence="3">The sequence shown here is derived from an EMBL/GenBank/DDBJ whole genome shotgun (WGS) entry which is preliminary data.</text>
</comment>
<feature type="non-terminal residue" evidence="3">
    <location>
        <position position="1"/>
    </location>
</feature>
<feature type="transmembrane region" description="Helical" evidence="2">
    <location>
        <begin position="163"/>
        <end position="184"/>
    </location>
</feature>
<keyword evidence="2" id="KW-1133">Transmembrane helix</keyword>
<feature type="transmembrane region" description="Helical" evidence="2">
    <location>
        <begin position="91"/>
        <end position="110"/>
    </location>
</feature>